<sequence>MPVPLFVPARAAVPTPHLQEIVNDSALMRVGERDAHRVVERNESGPNRTLYFQQCHGGEYTVRGRYLKIQMEDCTDLKTDKRLHTVQLDDSQDVAIISTQSDLLHMVVWVNTTHISLQAGSSGRVHETGSDQRVQLGQYKTEFDPSTEDWKDALIPRLTGGYPDIQGDT</sequence>
<evidence type="ECO:0000313" key="1">
    <source>
        <dbReference type="EMBL" id="RKP11328.1"/>
    </source>
</evidence>
<dbReference type="AlphaFoldDB" id="A0A4P9XY53"/>
<organism evidence="1 2">
    <name type="scientific">Piptocephalis cylindrospora</name>
    <dbReference type="NCBI Taxonomy" id="1907219"/>
    <lineage>
        <taxon>Eukaryota</taxon>
        <taxon>Fungi</taxon>
        <taxon>Fungi incertae sedis</taxon>
        <taxon>Zoopagomycota</taxon>
        <taxon>Zoopagomycotina</taxon>
        <taxon>Zoopagomycetes</taxon>
        <taxon>Zoopagales</taxon>
        <taxon>Piptocephalidaceae</taxon>
        <taxon>Piptocephalis</taxon>
    </lineage>
</organism>
<reference evidence="2" key="1">
    <citation type="journal article" date="2018" name="Nat. Microbiol.">
        <title>Leveraging single-cell genomics to expand the fungal tree of life.</title>
        <authorList>
            <person name="Ahrendt S.R."/>
            <person name="Quandt C.A."/>
            <person name="Ciobanu D."/>
            <person name="Clum A."/>
            <person name="Salamov A."/>
            <person name="Andreopoulos B."/>
            <person name="Cheng J.F."/>
            <person name="Woyke T."/>
            <person name="Pelin A."/>
            <person name="Henrissat B."/>
            <person name="Reynolds N.K."/>
            <person name="Benny G.L."/>
            <person name="Smith M.E."/>
            <person name="James T.Y."/>
            <person name="Grigoriev I.V."/>
        </authorList>
    </citation>
    <scope>NUCLEOTIDE SEQUENCE [LARGE SCALE GENOMIC DNA]</scope>
</reference>
<dbReference type="EMBL" id="KZ989005">
    <property type="protein sequence ID" value="RKP11328.1"/>
    <property type="molecule type" value="Genomic_DNA"/>
</dbReference>
<gene>
    <name evidence="1" type="ORF">BJ684DRAFT_18068</name>
</gene>
<dbReference type="OrthoDB" id="2522835at2759"/>
<protein>
    <submittedName>
        <fullName evidence="1">Uncharacterized protein</fullName>
    </submittedName>
</protein>
<accession>A0A4P9XY53</accession>
<evidence type="ECO:0000313" key="2">
    <source>
        <dbReference type="Proteomes" id="UP000267251"/>
    </source>
</evidence>
<dbReference type="Proteomes" id="UP000267251">
    <property type="component" value="Unassembled WGS sequence"/>
</dbReference>
<keyword evidence="2" id="KW-1185">Reference proteome</keyword>
<proteinExistence type="predicted"/>
<name>A0A4P9XY53_9FUNG</name>